<evidence type="ECO:0000313" key="10">
    <source>
        <dbReference type="Proteomes" id="UP000627166"/>
    </source>
</evidence>
<evidence type="ECO:0000259" key="8">
    <source>
        <dbReference type="Pfam" id="PF00892"/>
    </source>
</evidence>
<dbReference type="InterPro" id="IPR000620">
    <property type="entry name" value="EamA_dom"/>
</dbReference>
<feature type="transmembrane region" description="Helical" evidence="7">
    <location>
        <begin position="114"/>
        <end position="132"/>
    </location>
</feature>
<dbReference type="Pfam" id="PF00892">
    <property type="entry name" value="EamA"/>
    <property type="match status" value="2"/>
</dbReference>
<sequence length="311" mass="34001">MDTRDFFTKKKAIYVFATICCMLWGSAFPAVKSGYEVFNIASGDIPSKFVFAGYRFFLAGGIVLFIALLSKKELFKFNKRQLSQIALLGITQTCLQYIFFYLGLAYTSGTKGSILSGTGAFFSVIIAHYIYVNDKLNLRKTLGCIIGFIGVIIINFDSQLLGSSFTIKGEGAILVSAFILSTSSIYGKKLTQSMDSVVVTGYQLLIGGAVLIGLGYGFNGSISGFTIKSTSLLIYLALLSSIAFSLWTILLKYNNVGTIAVFNFLTPIFGSILSAIFLHEDIWELKNAIALICVCIGIWLVNKKSDKELLN</sequence>
<evidence type="ECO:0000256" key="4">
    <source>
        <dbReference type="ARBA" id="ARBA00022692"/>
    </source>
</evidence>
<evidence type="ECO:0000256" key="1">
    <source>
        <dbReference type="ARBA" id="ARBA00004651"/>
    </source>
</evidence>
<dbReference type="PANTHER" id="PTHR32322:SF18">
    <property type="entry name" value="S-ADENOSYLMETHIONINE_S-ADENOSYLHOMOCYSTEINE TRANSPORTER"/>
    <property type="match status" value="1"/>
</dbReference>
<dbReference type="PANTHER" id="PTHR32322">
    <property type="entry name" value="INNER MEMBRANE TRANSPORTER"/>
    <property type="match status" value="1"/>
</dbReference>
<comment type="caution">
    <text evidence="9">The sequence shown here is derived from an EMBL/GenBank/DDBJ whole genome shotgun (WGS) entry which is preliminary data.</text>
</comment>
<name>A0ABR8YR01_9CLOT</name>
<feature type="transmembrane region" description="Helical" evidence="7">
    <location>
        <begin position="230"/>
        <end position="251"/>
    </location>
</feature>
<dbReference type="InterPro" id="IPR037185">
    <property type="entry name" value="EmrE-like"/>
</dbReference>
<evidence type="ECO:0000256" key="3">
    <source>
        <dbReference type="ARBA" id="ARBA00022475"/>
    </source>
</evidence>
<keyword evidence="10" id="KW-1185">Reference proteome</keyword>
<keyword evidence="3" id="KW-1003">Cell membrane</keyword>
<evidence type="ECO:0000256" key="7">
    <source>
        <dbReference type="SAM" id="Phobius"/>
    </source>
</evidence>
<comment type="similarity">
    <text evidence="2">Belongs to the EamA transporter family.</text>
</comment>
<keyword evidence="6 7" id="KW-0472">Membrane</keyword>
<feature type="transmembrane region" description="Helical" evidence="7">
    <location>
        <begin position="12"/>
        <end position="31"/>
    </location>
</feature>
<evidence type="ECO:0000256" key="2">
    <source>
        <dbReference type="ARBA" id="ARBA00007362"/>
    </source>
</evidence>
<accession>A0ABR8YR01</accession>
<proteinExistence type="inferred from homology"/>
<dbReference type="EMBL" id="JACSQB010000047">
    <property type="protein sequence ID" value="MBD8046672.1"/>
    <property type="molecule type" value="Genomic_DNA"/>
</dbReference>
<dbReference type="Proteomes" id="UP000627166">
    <property type="component" value="Unassembled WGS sequence"/>
</dbReference>
<feature type="transmembrane region" description="Helical" evidence="7">
    <location>
        <begin position="51"/>
        <end position="70"/>
    </location>
</feature>
<dbReference type="InterPro" id="IPR050638">
    <property type="entry name" value="AA-Vitamin_Transporters"/>
</dbReference>
<evidence type="ECO:0000256" key="5">
    <source>
        <dbReference type="ARBA" id="ARBA00022989"/>
    </source>
</evidence>
<feature type="transmembrane region" description="Helical" evidence="7">
    <location>
        <begin position="144"/>
        <end position="165"/>
    </location>
</feature>
<organism evidence="9 10">
    <name type="scientific">Clostridium faecium</name>
    <dbReference type="NCBI Taxonomy" id="2762223"/>
    <lineage>
        <taxon>Bacteria</taxon>
        <taxon>Bacillati</taxon>
        <taxon>Bacillota</taxon>
        <taxon>Clostridia</taxon>
        <taxon>Eubacteriales</taxon>
        <taxon>Clostridiaceae</taxon>
        <taxon>Clostridium</taxon>
    </lineage>
</organism>
<protein>
    <submittedName>
        <fullName evidence="9">DMT family transporter</fullName>
    </submittedName>
</protein>
<feature type="domain" description="EamA" evidence="8">
    <location>
        <begin position="168"/>
        <end position="302"/>
    </location>
</feature>
<keyword evidence="4 7" id="KW-0812">Transmembrane</keyword>
<dbReference type="SUPFAM" id="SSF103481">
    <property type="entry name" value="Multidrug resistance efflux transporter EmrE"/>
    <property type="match status" value="2"/>
</dbReference>
<feature type="transmembrane region" description="Helical" evidence="7">
    <location>
        <begin position="258"/>
        <end position="279"/>
    </location>
</feature>
<feature type="transmembrane region" description="Helical" evidence="7">
    <location>
        <begin position="199"/>
        <end position="218"/>
    </location>
</feature>
<reference evidence="9 10" key="1">
    <citation type="submission" date="2020-08" db="EMBL/GenBank/DDBJ databases">
        <title>A Genomic Blueprint of the Chicken Gut Microbiome.</title>
        <authorList>
            <person name="Gilroy R."/>
            <person name="Ravi A."/>
            <person name="Getino M."/>
            <person name="Pursley I."/>
            <person name="Horton D.L."/>
            <person name="Alikhan N.-F."/>
            <person name="Baker D."/>
            <person name="Gharbi K."/>
            <person name="Hall N."/>
            <person name="Watson M."/>
            <person name="Adriaenssens E.M."/>
            <person name="Foster-Nyarko E."/>
            <person name="Jarju S."/>
            <person name="Secka A."/>
            <person name="Antonio M."/>
            <person name="Oren A."/>
            <person name="Chaudhuri R."/>
            <person name="La Ragione R.M."/>
            <person name="Hildebrand F."/>
            <person name="Pallen M.J."/>
        </authorList>
    </citation>
    <scope>NUCLEOTIDE SEQUENCE [LARGE SCALE GENOMIC DNA]</scope>
    <source>
        <strain evidence="9 10">N37</strain>
    </source>
</reference>
<evidence type="ECO:0000313" key="9">
    <source>
        <dbReference type="EMBL" id="MBD8046672.1"/>
    </source>
</evidence>
<keyword evidence="5 7" id="KW-1133">Transmembrane helix</keyword>
<comment type="subcellular location">
    <subcellularLocation>
        <location evidence="1">Cell membrane</location>
        <topology evidence="1">Multi-pass membrane protein</topology>
    </subcellularLocation>
</comment>
<gene>
    <name evidence="9" type="ORF">H9637_06380</name>
</gene>
<dbReference type="RefSeq" id="WP_191739646.1">
    <property type="nucleotide sequence ID" value="NZ_JACSQB010000047.1"/>
</dbReference>
<feature type="transmembrane region" description="Helical" evidence="7">
    <location>
        <begin position="82"/>
        <end position="102"/>
    </location>
</feature>
<feature type="transmembrane region" description="Helical" evidence="7">
    <location>
        <begin position="285"/>
        <end position="302"/>
    </location>
</feature>
<evidence type="ECO:0000256" key="6">
    <source>
        <dbReference type="ARBA" id="ARBA00023136"/>
    </source>
</evidence>
<feature type="domain" description="EamA" evidence="8">
    <location>
        <begin position="14"/>
        <end position="155"/>
    </location>
</feature>